<dbReference type="PROSITE" id="PS50940">
    <property type="entry name" value="CHIT_BIND_II"/>
    <property type="match status" value="2"/>
</dbReference>
<keyword evidence="6" id="KW-0624">Polysaccharide degradation</keyword>
<evidence type="ECO:0000259" key="10">
    <source>
        <dbReference type="PROSITE" id="PS50940"/>
    </source>
</evidence>
<dbReference type="AlphaFoldDB" id="A0A6G1PU37"/>
<dbReference type="InterPro" id="IPR051940">
    <property type="entry name" value="Chitin_bind-dev_reg"/>
</dbReference>
<dbReference type="GO" id="GO:0008061">
    <property type="term" value="F:chitin binding"/>
    <property type="evidence" value="ECO:0007669"/>
    <property type="project" value="UniProtKB-KW"/>
</dbReference>
<keyword evidence="13" id="KW-1185">Reference proteome</keyword>
<evidence type="ECO:0000256" key="7">
    <source>
        <dbReference type="ARBA" id="ARBA00023157"/>
    </source>
</evidence>
<dbReference type="Pfam" id="PF01607">
    <property type="entry name" value="CBM_14"/>
    <property type="match status" value="2"/>
</dbReference>
<dbReference type="EMBL" id="CM015720">
    <property type="protein sequence ID" value="KAF3693505.1"/>
    <property type="molecule type" value="Genomic_DNA"/>
</dbReference>
<dbReference type="Proteomes" id="UP000503349">
    <property type="component" value="Chromosome 9"/>
</dbReference>
<dbReference type="InterPro" id="IPR002557">
    <property type="entry name" value="Chitin-bd_dom"/>
</dbReference>
<feature type="domain" description="Chitin-binding type-2" evidence="10">
    <location>
        <begin position="22"/>
        <end position="79"/>
    </location>
</feature>
<dbReference type="GO" id="GO:0006032">
    <property type="term" value="P:chitin catabolic process"/>
    <property type="evidence" value="ECO:0007669"/>
    <property type="project" value="UniProtKB-KW"/>
</dbReference>
<keyword evidence="6" id="KW-0146">Chitin degradation</keyword>
<organism evidence="12 13">
    <name type="scientific">Channa argus</name>
    <name type="common">Northern snakehead</name>
    <name type="synonym">Ophicephalus argus</name>
    <dbReference type="NCBI Taxonomy" id="215402"/>
    <lineage>
        <taxon>Eukaryota</taxon>
        <taxon>Metazoa</taxon>
        <taxon>Chordata</taxon>
        <taxon>Craniata</taxon>
        <taxon>Vertebrata</taxon>
        <taxon>Euteleostomi</taxon>
        <taxon>Actinopterygii</taxon>
        <taxon>Neopterygii</taxon>
        <taxon>Teleostei</taxon>
        <taxon>Neoteleostei</taxon>
        <taxon>Acanthomorphata</taxon>
        <taxon>Anabantaria</taxon>
        <taxon>Anabantiformes</taxon>
        <taxon>Channoidei</taxon>
        <taxon>Channidae</taxon>
        <taxon>Channa</taxon>
    </lineage>
</organism>
<dbReference type="InterPro" id="IPR036508">
    <property type="entry name" value="Chitin-bd_dom_sf"/>
</dbReference>
<evidence type="ECO:0000256" key="5">
    <source>
        <dbReference type="ARBA" id="ARBA00022737"/>
    </source>
</evidence>
<keyword evidence="4 9" id="KW-0732">Signal</keyword>
<evidence type="ECO:0000313" key="12">
    <source>
        <dbReference type="EMBL" id="KAF3693506.1"/>
    </source>
</evidence>
<dbReference type="GO" id="GO:0005576">
    <property type="term" value="C:extracellular region"/>
    <property type="evidence" value="ECO:0007669"/>
    <property type="project" value="InterPro"/>
</dbReference>
<evidence type="ECO:0000256" key="9">
    <source>
        <dbReference type="SAM" id="SignalP"/>
    </source>
</evidence>
<evidence type="ECO:0000256" key="1">
    <source>
        <dbReference type="ARBA" id="ARBA00000822"/>
    </source>
</evidence>
<dbReference type="Gene3D" id="3.20.20.80">
    <property type="entry name" value="Glycosidases"/>
    <property type="match status" value="2"/>
</dbReference>
<name>A0A6G1PU37_CHAAH</name>
<evidence type="ECO:0000313" key="13">
    <source>
        <dbReference type="Proteomes" id="UP000503349"/>
    </source>
</evidence>
<keyword evidence="3" id="KW-0147">Chitin-binding</keyword>
<keyword evidence="8" id="KW-0325">Glycoprotein</keyword>
<evidence type="ECO:0000256" key="6">
    <source>
        <dbReference type="ARBA" id="ARBA00023024"/>
    </source>
</evidence>
<feature type="signal peptide" evidence="9">
    <location>
        <begin position="1"/>
        <end position="20"/>
    </location>
</feature>
<dbReference type="EC" id="3.2.1.14" evidence="2"/>
<reference evidence="13" key="2">
    <citation type="submission" date="2019-02" db="EMBL/GenBank/DDBJ databases">
        <title>Opniocepnalus argus Var Kimnra genome.</title>
        <authorList>
            <person name="Zhou C."/>
            <person name="Xiao S."/>
        </authorList>
    </citation>
    <scope>NUCLEOTIDE SEQUENCE [LARGE SCALE GENOMIC DNA]</scope>
</reference>
<evidence type="ECO:0000256" key="8">
    <source>
        <dbReference type="ARBA" id="ARBA00023180"/>
    </source>
</evidence>
<proteinExistence type="predicted"/>
<feature type="domain" description="Chitin-binding type-2" evidence="10">
    <location>
        <begin position="93"/>
        <end position="140"/>
    </location>
</feature>
<feature type="chain" id="PRO_5033881370" description="chitinase" evidence="9">
    <location>
        <begin position="21"/>
        <end position="140"/>
    </location>
</feature>
<keyword evidence="5" id="KW-0677">Repeat</keyword>
<reference evidence="12 13" key="1">
    <citation type="submission" date="2019-02" db="EMBL/GenBank/DDBJ databases">
        <title>Opniocepnalus argus genome.</title>
        <authorList>
            <person name="Zhou C."/>
            <person name="Xiao S."/>
        </authorList>
    </citation>
    <scope>NUCLEOTIDE SEQUENCE [LARGE SCALE GENOMIC DNA]</scope>
    <source>
        <strain evidence="12">OARG1902GOOAL</strain>
        <tissue evidence="12">Muscle</tissue>
    </source>
</reference>
<evidence type="ECO:0000256" key="3">
    <source>
        <dbReference type="ARBA" id="ARBA00022669"/>
    </source>
</evidence>
<dbReference type="SUPFAM" id="SSF57625">
    <property type="entry name" value="Invertebrate chitin-binding proteins"/>
    <property type="match status" value="2"/>
</dbReference>
<dbReference type="EMBL" id="CM015720">
    <property type="protein sequence ID" value="KAF3693506.1"/>
    <property type="molecule type" value="Genomic_DNA"/>
</dbReference>
<sequence length="140" mass="14975">MCRLILTAGLCLIIATLASGASQFCIGKSNGDYANVNNPNSYYTCSGGLTYVRSCPSGLIFRQSCNCCDWPTTPSPTTTTKAPTKTTSAGPIDQFCKGRLDGDYANPKNPSTFYSCSNGFTYLMKCQTGLVFSQSCDCCQ</sequence>
<keyword evidence="7" id="KW-1015">Disulfide bond</keyword>
<dbReference type="GO" id="GO:0008843">
    <property type="term" value="F:endochitinase activity"/>
    <property type="evidence" value="ECO:0007669"/>
    <property type="project" value="UniProtKB-EC"/>
</dbReference>
<comment type="catalytic activity">
    <reaction evidence="1">
        <text>Random endo-hydrolysis of N-acetyl-beta-D-glucosaminide (1-&gt;4)-beta-linkages in chitin and chitodextrins.</text>
        <dbReference type="EC" id="3.2.1.14"/>
    </reaction>
</comment>
<accession>A0A6G1PU37</accession>
<dbReference type="SMART" id="SM00494">
    <property type="entry name" value="ChtBD2"/>
    <property type="match status" value="2"/>
</dbReference>
<gene>
    <name evidence="11" type="ORF">EXN66_Car009181</name>
    <name evidence="12" type="ORF">EXN66_Car009182</name>
</gene>
<protein>
    <recommendedName>
        <fullName evidence="2">chitinase</fullName>
        <ecNumber evidence="2">3.2.1.14</ecNumber>
    </recommendedName>
</protein>
<evidence type="ECO:0000313" key="11">
    <source>
        <dbReference type="EMBL" id="KAF3693505.1"/>
    </source>
</evidence>
<keyword evidence="6" id="KW-0119">Carbohydrate metabolism</keyword>
<evidence type="ECO:0000256" key="4">
    <source>
        <dbReference type="ARBA" id="ARBA00022729"/>
    </source>
</evidence>
<dbReference type="PANTHER" id="PTHR23301">
    <property type="entry name" value="CHITIN BINDING PERITROPHIN-A"/>
    <property type="match status" value="1"/>
</dbReference>
<dbReference type="PANTHER" id="PTHR23301:SF0">
    <property type="entry name" value="CHITIN-BINDING TYPE-2 DOMAIN-CONTAINING PROTEIN-RELATED"/>
    <property type="match status" value="1"/>
</dbReference>
<evidence type="ECO:0000256" key="2">
    <source>
        <dbReference type="ARBA" id="ARBA00012729"/>
    </source>
</evidence>